<dbReference type="Proteomes" id="UP000054538">
    <property type="component" value="Unassembled WGS sequence"/>
</dbReference>
<dbReference type="HOGENOM" id="CLU_1635948_0_0_1"/>
<gene>
    <name evidence="1" type="ORF">PAXRUDRAFT_657091</name>
</gene>
<protein>
    <submittedName>
        <fullName evidence="1">Unplaced genomic scaffold scaffold_63, whole genome shotgun sequence</fullName>
    </submittedName>
</protein>
<reference evidence="1 2" key="1">
    <citation type="submission" date="2014-04" db="EMBL/GenBank/DDBJ databases">
        <authorList>
            <consortium name="DOE Joint Genome Institute"/>
            <person name="Kuo A."/>
            <person name="Kohler A."/>
            <person name="Jargeat P."/>
            <person name="Nagy L.G."/>
            <person name="Floudas D."/>
            <person name="Copeland A."/>
            <person name="Barry K.W."/>
            <person name="Cichocki N."/>
            <person name="Veneault-Fourrey C."/>
            <person name="LaButti K."/>
            <person name="Lindquist E.A."/>
            <person name="Lipzen A."/>
            <person name="Lundell T."/>
            <person name="Morin E."/>
            <person name="Murat C."/>
            <person name="Sun H."/>
            <person name="Tunlid A."/>
            <person name="Henrissat B."/>
            <person name="Grigoriev I.V."/>
            <person name="Hibbett D.S."/>
            <person name="Martin F."/>
            <person name="Nordberg H.P."/>
            <person name="Cantor M.N."/>
            <person name="Hua S.X."/>
        </authorList>
    </citation>
    <scope>NUCLEOTIDE SEQUENCE [LARGE SCALE GENOMIC DNA]</scope>
    <source>
        <strain evidence="1 2">Ve08.2h10</strain>
    </source>
</reference>
<evidence type="ECO:0000313" key="2">
    <source>
        <dbReference type="Proteomes" id="UP000054538"/>
    </source>
</evidence>
<sequence>MTGNNPSEAACRRLFHVRIHEYLSCTQSAIQAHLWVVIPIYRDGDTPPDFHAVSSSQVHRVQLNRCRLDESFACPEAFNSRQTICNIWTVAKKDRCHWRTFQVRIFHVFEACNTFSARVSALVGAHQIGMSTYPGKTATHRQTVGPLRNPDDYSAQIRALPL</sequence>
<dbReference type="InParanoid" id="A0A0D0EC31"/>
<proteinExistence type="predicted"/>
<reference evidence="2" key="2">
    <citation type="submission" date="2015-01" db="EMBL/GenBank/DDBJ databases">
        <title>Evolutionary Origins and Diversification of the Mycorrhizal Mutualists.</title>
        <authorList>
            <consortium name="DOE Joint Genome Institute"/>
            <consortium name="Mycorrhizal Genomics Consortium"/>
            <person name="Kohler A."/>
            <person name="Kuo A."/>
            <person name="Nagy L.G."/>
            <person name="Floudas D."/>
            <person name="Copeland A."/>
            <person name="Barry K.W."/>
            <person name="Cichocki N."/>
            <person name="Veneault-Fourrey C."/>
            <person name="LaButti K."/>
            <person name="Lindquist E.A."/>
            <person name="Lipzen A."/>
            <person name="Lundell T."/>
            <person name="Morin E."/>
            <person name="Murat C."/>
            <person name="Riley R."/>
            <person name="Ohm R."/>
            <person name="Sun H."/>
            <person name="Tunlid A."/>
            <person name="Henrissat B."/>
            <person name="Grigoriev I.V."/>
            <person name="Hibbett D.S."/>
            <person name="Martin F."/>
        </authorList>
    </citation>
    <scope>NUCLEOTIDE SEQUENCE [LARGE SCALE GENOMIC DNA]</scope>
    <source>
        <strain evidence="2">Ve08.2h10</strain>
    </source>
</reference>
<dbReference type="AlphaFoldDB" id="A0A0D0EC31"/>
<name>A0A0D0EC31_9AGAM</name>
<evidence type="ECO:0000313" key="1">
    <source>
        <dbReference type="EMBL" id="KIK98660.1"/>
    </source>
</evidence>
<keyword evidence="2" id="KW-1185">Reference proteome</keyword>
<organism evidence="1 2">
    <name type="scientific">Paxillus rubicundulus Ve08.2h10</name>
    <dbReference type="NCBI Taxonomy" id="930991"/>
    <lineage>
        <taxon>Eukaryota</taxon>
        <taxon>Fungi</taxon>
        <taxon>Dikarya</taxon>
        <taxon>Basidiomycota</taxon>
        <taxon>Agaricomycotina</taxon>
        <taxon>Agaricomycetes</taxon>
        <taxon>Agaricomycetidae</taxon>
        <taxon>Boletales</taxon>
        <taxon>Paxilineae</taxon>
        <taxon>Paxillaceae</taxon>
        <taxon>Paxillus</taxon>
    </lineage>
</organism>
<accession>A0A0D0EC31</accession>
<dbReference type="EMBL" id="KN824885">
    <property type="protein sequence ID" value="KIK98660.1"/>
    <property type="molecule type" value="Genomic_DNA"/>
</dbReference>